<reference evidence="1" key="1">
    <citation type="submission" date="2018-05" db="EMBL/GenBank/DDBJ databases">
        <authorList>
            <person name="Lanie J.A."/>
            <person name="Ng W.-L."/>
            <person name="Kazmierczak K.M."/>
            <person name="Andrzejewski T.M."/>
            <person name="Davidsen T.M."/>
            <person name="Wayne K.J."/>
            <person name="Tettelin H."/>
            <person name="Glass J.I."/>
            <person name="Rusch D."/>
            <person name="Podicherti R."/>
            <person name="Tsui H.-C.T."/>
            <person name="Winkler M.E."/>
        </authorList>
    </citation>
    <scope>NUCLEOTIDE SEQUENCE</scope>
</reference>
<gene>
    <name evidence="1" type="ORF">METZ01_LOCUS6560</name>
</gene>
<sequence length="24" mass="2529">VSGIKPLPARGSLDDVFRLSENSA</sequence>
<evidence type="ECO:0000313" key="1">
    <source>
        <dbReference type="EMBL" id="SUZ53706.1"/>
    </source>
</evidence>
<protein>
    <submittedName>
        <fullName evidence="1">Uncharacterized protein</fullName>
    </submittedName>
</protein>
<feature type="non-terminal residue" evidence="1">
    <location>
        <position position="1"/>
    </location>
</feature>
<dbReference type="AlphaFoldDB" id="A0A381NGI0"/>
<proteinExistence type="predicted"/>
<organism evidence="1">
    <name type="scientific">marine metagenome</name>
    <dbReference type="NCBI Taxonomy" id="408172"/>
    <lineage>
        <taxon>unclassified sequences</taxon>
        <taxon>metagenomes</taxon>
        <taxon>ecological metagenomes</taxon>
    </lineage>
</organism>
<accession>A0A381NGI0</accession>
<dbReference type="EMBL" id="UINC01000344">
    <property type="protein sequence ID" value="SUZ53706.1"/>
    <property type="molecule type" value="Genomic_DNA"/>
</dbReference>
<name>A0A381NGI0_9ZZZZ</name>